<name>A0A091BZE4_9ENTE</name>
<evidence type="ECO:0000313" key="2">
    <source>
        <dbReference type="EMBL" id="KFN90946.1"/>
    </source>
</evidence>
<dbReference type="InterPro" id="IPR002831">
    <property type="entry name" value="Tscrpt_reg_TrmB_N"/>
</dbReference>
<proteinExistence type="predicted"/>
<gene>
    <name evidence="2" type="ORF">TMUPMC115_1667</name>
</gene>
<evidence type="ECO:0000259" key="1">
    <source>
        <dbReference type="Pfam" id="PF01978"/>
    </source>
</evidence>
<protein>
    <recommendedName>
        <fullName evidence="1">Transcription regulator TrmB N-terminal domain-containing protein</fullName>
    </recommendedName>
</protein>
<dbReference type="EMBL" id="JPVU01000175">
    <property type="protein sequence ID" value="KFN90946.1"/>
    <property type="molecule type" value="Genomic_DNA"/>
</dbReference>
<dbReference type="Pfam" id="PF01978">
    <property type="entry name" value="TrmB"/>
    <property type="match status" value="1"/>
</dbReference>
<dbReference type="InterPro" id="IPR036390">
    <property type="entry name" value="WH_DNA-bd_sf"/>
</dbReference>
<dbReference type="PATRIC" id="fig|1302649.3.peg.1670"/>
<reference evidence="2 3" key="1">
    <citation type="submission" date="2014-08" db="EMBL/GenBank/DDBJ databases">
        <title>Genome sequence of Tetragenococcus muriaticus.</title>
        <authorList>
            <person name="Chuea-nongthon C."/>
            <person name="Rodtong S."/>
            <person name="Yongsawatdigul J."/>
            <person name="Steele J.L."/>
            <person name="Liu X.-y."/>
            <person name="Speers J."/>
            <person name="Glasner J.D."/>
            <person name="Neeno-Eckwall E.C."/>
        </authorList>
    </citation>
    <scope>NUCLEOTIDE SEQUENCE [LARGE SCALE GENOMIC DNA]</scope>
    <source>
        <strain evidence="2 3">PMC-11-5</strain>
    </source>
</reference>
<dbReference type="AlphaFoldDB" id="A0A091BZE4"/>
<dbReference type="InterPro" id="IPR036388">
    <property type="entry name" value="WH-like_DNA-bd_sf"/>
</dbReference>
<dbReference type="Gene3D" id="1.10.10.10">
    <property type="entry name" value="Winged helix-like DNA-binding domain superfamily/Winged helix DNA-binding domain"/>
    <property type="match status" value="1"/>
</dbReference>
<organism evidence="2 3">
    <name type="scientific">Tetragenococcus muriaticus PMC-11-5</name>
    <dbReference type="NCBI Taxonomy" id="1302649"/>
    <lineage>
        <taxon>Bacteria</taxon>
        <taxon>Bacillati</taxon>
        <taxon>Bacillota</taxon>
        <taxon>Bacilli</taxon>
        <taxon>Lactobacillales</taxon>
        <taxon>Enterococcaceae</taxon>
        <taxon>Tetragenococcus</taxon>
    </lineage>
</organism>
<sequence length="72" mass="8378">MNPRKQEILQLVNNHTQGLTAQQIATTLEVDRSNVSRYLNELAQNGNIEKSTNRPVIYRPILSEEKNFKFHK</sequence>
<feature type="domain" description="Transcription regulator TrmB N-terminal" evidence="1">
    <location>
        <begin position="16"/>
        <end position="61"/>
    </location>
</feature>
<accession>A0A091BZE4</accession>
<dbReference type="Proteomes" id="UP000029380">
    <property type="component" value="Unassembled WGS sequence"/>
</dbReference>
<evidence type="ECO:0000313" key="3">
    <source>
        <dbReference type="Proteomes" id="UP000029380"/>
    </source>
</evidence>
<dbReference type="SUPFAM" id="SSF46785">
    <property type="entry name" value="Winged helix' DNA-binding domain"/>
    <property type="match status" value="1"/>
</dbReference>
<comment type="caution">
    <text evidence="2">The sequence shown here is derived from an EMBL/GenBank/DDBJ whole genome shotgun (WGS) entry which is preliminary data.</text>
</comment>